<protein>
    <submittedName>
        <fullName evidence="1">Transcription factor UPBEAT1</fullName>
    </submittedName>
</protein>
<keyword evidence="2" id="KW-1185">Reference proteome</keyword>
<gene>
    <name evidence="1" type="ORF">G2W53_023576</name>
</gene>
<dbReference type="AlphaFoldDB" id="A0A834WG57"/>
<accession>A0A834WG57</accession>
<comment type="caution">
    <text evidence="1">The sequence shown here is derived from an EMBL/GenBank/DDBJ whole genome shotgun (WGS) entry which is preliminary data.</text>
</comment>
<dbReference type="Proteomes" id="UP000634136">
    <property type="component" value="Unassembled WGS sequence"/>
</dbReference>
<organism evidence="1 2">
    <name type="scientific">Senna tora</name>
    <dbReference type="NCBI Taxonomy" id="362788"/>
    <lineage>
        <taxon>Eukaryota</taxon>
        <taxon>Viridiplantae</taxon>
        <taxon>Streptophyta</taxon>
        <taxon>Embryophyta</taxon>
        <taxon>Tracheophyta</taxon>
        <taxon>Spermatophyta</taxon>
        <taxon>Magnoliopsida</taxon>
        <taxon>eudicotyledons</taxon>
        <taxon>Gunneridae</taxon>
        <taxon>Pentapetalae</taxon>
        <taxon>rosids</taxon>
        <taxon>fabids</taxon>
        <taxon>Fabales</taxon>
        <taxon>Fabaceae</taxon>
        <taxon>Caesalpinioideae</taxon>
        <taxon>Cassia clade</taxon>
        <taxon>Senna</taxon>
    </lineage>
</organism>
<evidence type="ECO:0000313" key="1">
    <source>
        <dbReference type="EMBL" id="KAF7818121.1"/>
    </source>
</evidence>
<sequence length="28" mass="3060">MKGGGLEKRLSAVKKNHVDACALSWRTC</sequence>
<dbReference type="EMBL" id="JAAIUW010000008">
    <property type="protein sequence ID" value="KAF7818121.1"/>
    <property type="molecule type" value="Genomic_DNA"/>
</dbReference>
<proteinExistence type="predicted"/>
<evidence type="ECO:0000313" key="2">
    <source>
        <dbReference type="Proteomes" id="UP000634136"/>
    </source>
</evidence>
<reference evidence="1" key="1">
    <citation type="submission" date="2020-09" db="EMBL/GenBank/DDBJ databases">
        <title>Genome-Enabled Discovery of Anthraquinone Biosynthesis in Senna tora.</title>
        <authorList>
            <person name="Kang S.-H."/>
            <person name="Pandey R.P."/>
            <person name="Lee C.-M."/>
            <person name="Sim J.-S."/>
            <person name="Jeong J.-T."/>
            <person name="Choi B.-S."/>
            <person name="Jung M."/>
            <person name="Ginzburg D."/>
            <person name="Zhao K."/>
            <person name="Won S.Y."/>
            <person name="Oh T.-J."/>
            <person name="Yu Y."/>
            <person name="Kim N.-H."/>
            <person name="Lee O.R."/>
            <person name="Lee T.-H."/>
            <person name="Bashyal P."/>
            <person name="Kim T.-S."/>
            <person name="Lee W.-H."/>
            <person name="Kawkins C."/>
            <person name="Kim C.-K."/>
            <person name="Kim J.S."/>
            <person name="Ahn B.O."/>
            <person name="Rhee S.Y."/>
            <person name="Sohng J.K."/>
        </authorList>
    </citation>
    <scope>NUCLEOTIDE SEQUENCE</scope>
    <source>
        <tissue evidence="1">Leaf</tissue>
    </source>
</reference>
<name>A0A834WG57_9FABA</name>